<evidence type="ECO:0000256" key="14">
    <source>
        <dbReference type="PIRSR" id="PIRSR601233-3"/>
    </source>
</evidence>
<evidence type="ECO:0000256" key="12">
    <source>
        <dbReference type="PIRSR" id="PIRSR601233-1"/>
    </source>
</evidence>
<keyword evidence="5 13" id="KW-0547">Nucleotide-binding</keyword>
<gene>
    <name evidence="15 16" type="primary">rtcB</name>
    <name evidence="16" type="ORF">ANIMEMIM_00138</name>
</gene>
<keyword evidence="7 14" id="KW-0464">Manganese</keyword>
<dbReference type="GO" id="GO:0046872">
    <property type="term" value="F:metal ion binding"/>
    <property type="evidence" value="ECO:0007669"/>
    <property type="project" value="UniProtKB-UniRule"/>
</dbReference>
<feature type="binding site" evidence="13">
    <location>
        <position position="474"/>
    </location>
    <ligand>
        <name>GMP</name>
        <dbReference type="ChEBI" id="CHEBI:58115"/>
    </ligand>
</feature>
<comment type="function">
    <text evidence="9">Essential for tRNA splicing and maturation. Acts by directly joining spliced tRNA halves to mature-sized tRNAs. Joins RNA with 2',3'-cyclic-phosphate or 3'-phosphate ends to RNA with 5'-hydroxy ends.</text>
</comment>
<dbReference type="Pfam" id="PF01139">
    <property type="entry name" value="RtcB"/>
    <property type="match status" value="1"/>
</dbReference>
<feature type="binding site" evidence="14">
    <location>
        <position position="324"/>
    </location>
    <ligand>
        <name>Mn(2+)</name>
        <dbReference type="ChEBI" id="CHEBI:29035"/>
        <label>2</label>
    </ligand>
</feature>
<feature type="binding site" evidence="14">
    <location>
        <position position="234"/>
    </location>
    <ligand>
        <name>Mn(2+)</name>
        <dbReference type="ChEBI" id="CHEBI:29035"/>
        <label>2</label>
    </ligand>
</feature>
<dbReference type="EC" id="6.5.1.-" evidence="15"/>
<feature type="binding site" evidence="13">
    <location>
        <begin position="373"/>
        <end position="376"/>
    </location>
    <ligand>
        <name>GMP</name>
        <dbReference type="ChEBI" id="CHEBI:58115"/>
    </ligand>
</feature>
<name>A0A811T2L0_9EURY</name>
<feature type="binding site" evidence="14">
    <location>
        <position position="95"/>
    </location>
    <ligand>
        <name>Mn(2+)</name>
        <dbReference type="ChEBI" id="CHEBI:29035"/>
        <label>1</label>
    </ligand>
</feature>
<dbReference type="GO" id="GO:0003972">
    <property type="term" value="F:RNA ligase (ATP) activity"/>
    <property type="evidence" value="ECO:0007669"/>
    <property type="project" value="TreeGrafter"/>
</dbReference>
<feature type="active site" description="GMP-histidine intermediate" evidence="12">
    <location>
        <position position="398"/>
    </location>
</feature>
<dbReference type="Proteomes" id="UP000637195">
    <property type="component" value="Unassembled WGS sequence"/>
</dbReference>
<evidence type="ECO:0000313" key="16">
    <source>
        <dbReference type="EMBL" id="CAD6491466.1"/>
    </source>
</evidence>
<accession>A0A811T2L0</accession>
<comment type="cofactor">
    <cofactor evidence="14 15">
        <name>Mn(2+)</name>
        <dbReference type="ChEBI" id="CHEBI:29035"/>
    </cofactor>
    <text evidence="14 15">Binds 2 manganese ions per subunit.</text>
</comment>
<dbReference type="FunFam" id="3.90.1860.10:FF:000001">
    <property type="entry name" value="tRNA-splicing ligase RtcB homolog"/>
    <property type="match status" value="1"/>
</dbReference>
<protein>
    <recommendedName>
        <fullName evidence="8 15">tRNA-splicing ligase RtcB</fullName>
        <ecNumber evidence="15">6.5.1.-</ecNumber>
    </recommendedName>
</protein>
<comment type="catalytic activity">
    <reaction evidence="11">
        <text>a 3'-end 2',3'-cyclophospho-ribonucleotide-RNA + a 5'-end dephospho-ribonucleoside-RNA + GTP + H2O = a ribonucleotidyl-ribonucleotide-RNA + GMP + diphosphate + H(+)</text>
        <dbReference type="Rhea" id="RHEA:68080"/>
        <dbReference type="Rhea" id="RHEA-COMP:10464"/>
        <dbReference type="Rhea" id="RHEA-COMP:13936"/>
        <dbReference type="Rhea" id="RHEA-COMP:17355"/>
        <dbReference type="ChEBI" id="CHEBI:15377"/>
        <dbReference type="ChEBI" id="CHEBI:15378"/>
        <dbReference type="ChEBI" id="CHEBI:33019"/>
        <dbReference type="ChEBI" id="CHEBI:37565"/>
        <dbReference type="ChEBI" id="CHEBI:58115"/>
        <dbReference type="ChEBI" id="CHEBI:83064"/>
        <dbReference type="ChEBI" id="CHEBI:138284"/>
        <dbReference type="ChEBI" id="CHEBI:173118"/>
        <dbReference type="EC" id="6.5.1.8"/>
    </reaction>
</comment>
<comment type="subunit">
    <text evidence="2 15">Monomer.</text>
</comment>
<evidence type="ECO:0000256" key="15">
    <source>
        <dbReference type="RuleBase" id="RU371113"/>
    </source>
</evidence>
<evidence type="ECO:0000256" key="3">
    <source>
        <dbReference type="ARBA" id="ARBA00022598"/>
    </source>
</evidence>
<evidence type="ECO:0000313" key="17">
    <source>
        <dbReference type="Proteomes" id="UP000637195"/>
    </source>
</evidence>
<evidence type="ECO:0000256" key="2">
    <source>
        <dbReference type="ARBA" id="ARBA00011245"/>
    </source>
</evidence>
<comment type="similarity">
    <text evidence="1 15">Belongs to the RtcB family.</text>
</comment>
<evidence type="ECO:0000256" key="9">
    <source>
        <dbReference type="ARBA" id="ARBA00045316"/>
    </source>
</evidence>
<comment type="catalytic activity">
    <reaction evidence="10">
        <text>a 3'-end 3'-phospho-ribonucleotide-RNA + a 5'-end dephospho-ribonucleoside-RNA + GTP = a ribonucleotidyl-ribonucleotide-RNA + GMP + diphosphate</text>
        <dbReference type="Rhea" id="RHEA:68076"/>
        <dbReference type="Rhea" id="RHEA-COMP:10463"/>
        <dbReference type="Rhea" id="RHEA-COMP:13936"/>
        <dbReference type="Rhea" id="RHEA-COMP:17355"/>
        <dbReference type="ChEBI" id="CHEBI:33019"/>
        <dbReference type="ChEBI" id="CHEBI:37565"/>
        <dbReference type="ChEBI" id="CHEBI:58115"/>
        <dbReference type="ChEBI" id="CHEBI:83062"/>
        <dbReference type="ChEBI" id="CHEBI:138284"/>
        <dbReference type="ChEBI" id="CHEBI:173118"/>
        <dbReference type="EC" id="6.5.1.8"/>
    </reaction>
</comment>
<keyword evidence="3 15" id="KW-0436">Ligase</keyword>
<feature type="binding site" evidence="14">
    <location>
        <position position="203"/>
    </location>
    <ligand>
        <name>Mn(2+)</name>
        <dbReference type="ChEBI" id="CHEBI:29035"/>
        <label>1</label>
    </ligand>
</feature>
<evidence type="ECO:0000256" key="1">
    <source>
        <dbReference type="ARBA" id="ARBA00008071"/>
    </source>
</evidence>
<dbReference type="InterPro" id="IPR036025">
    <property type="entry name" value="RtcB-like_sf"/>
</dbReference>
<evidence type="ECO:0000256" key="4">
    <source>
        <dbReference type="ARBA" id="ARBA00022723"/>
    </source>
</evidence>
<dbReference type="InterPro" id="IPR001233">
    <property type="entry name" value="RtcB"/>
</dbReference>
<feature type="binding site" evidence="13">
    <location>
        <begin position="398"/>
        <end position="401"/>
    </location>
    <ligand>
        <name>GMP</name>
        <dbReference type="ChEBI" id="CHEBI:58115"/>
    </ligand>
</feature>
<dbReference type="Gene3D" id="3.90.1860.10">
    <property type="entry name" value="tRNA-splicing ligase RtcB"/>
    <property type="match status" value="1"/>
</dbReference>
<reference evidence="16" key="1">
    <citation type="submission" date="2020-10" db="EMBL/GenBank/DDBJ databases">
        <authorList>
            <person name="Hahn C.J."/>
            <person name="Laso-Perez R."/>
            <person name="Vulcano F."/>
            <person name="Vaziourakis K.-M."/>
            <person name="Stokke R."/>
            <person name="Steen I.H."/>
            <person name="Teske A."/>
            <person name="Boetius A."/>
            <person name="Liebeke M."/>
            <person name="Amann R."/>
            <person name="Knittel K."/>
        </authorList>
    </citation>
    <scope>NUCLEOTIDE SEQUENCE</scope>
    <source>
        <strain evidence="16">Gfbio:e3339647-f889-4370-9287-4fb5cb688e4c:AG393N10_GoMArc1</strain>
    </source>
</reference>
<dbReference type="PANTHER" id="PTHR11118">
    <property type="entry name" value="RNA-SPLICING LIGASE RTCB HOMOLOG"/>
    <property type="match status" value="1"/>
</dbReference>
<comment type="caution">
    <text evidence="16">The sequence shown here is derived from an EMBL/GenBank/DDBJ whole genome shotgun (WGS) entry which is preliminary data.</text>
</comment>
<dbReference type="SUPFAM" id="SSF103365">
    <property type="entry name" value="Hypothetical protein PH1602"/>
    <property type="match status" value="1"/>
</dbReference>
<evidence type="ECO:0000256" key="10">
    <source>
        <dbReference type="ARBA" id="ARBA00047746"/>
    </source>
</evidence>
<evidence type="ECO:0000256" key="8">
    <source>
        <dbReference type="ARBA" id="ARBA00033766"/>
    </source>
</evidence>
<dbReference type="PANTHER" id="PTHR11118:SF1">
    <property type="entry name" value="RNA-SPLICING LIGASE RTCB HOMOLOG"/>
    <property type="match status" value="1"/>
</dbReference>
<evidence type="ECO:0000256" key="13">
    <source>
        <dbReference type="PIRSR" id="PIRSR601233-2"/>
    </source>
</evidence>
<feature type="binding site" evidence="13">
    <location>
        <begin position="324"/>
        <end position="325"/>
    </location>
    <ligand>
        <name>GMP</name>
        <dbReference type="ChEBI" id="CHEBI:58115"/>
    </ligand>
</feature>
<keyword evidence="6 13" id="KW-0342">GTP-binding</keyword>
<evidence type="ECO:0000256" key="6">
    <source>
        <dbReference type="ARBA" id="ARBA00023134"/>
    </source>
</evidence>
<dbReference type="GO" id="GO:0170057">
    <property type="term" value="F:RNA ligase (GTP) activity"/>
    <property type="evidence" value="ECO:0007669"/>
    <property type="project" value="UniProtKB-EC"/>
</dbReference>
<evidence type="ECO:0000256" key="7">
    <source>
        <dbReference type="ARBA" id="ARBA00023211"/>
    </source>
</evidence>
<organism evidence="16 17">
    <name type="scientific">Candidatus Argoarchaeum ethanivorans</name>
    <dbReference type="NCBI Taxonomy" id="2608793"/>
    <lineage>
        <taxon>Archaea</taxon>
        <taxon>Methanobacteriati</taxon>
        <taxon>Methanobacteriota</taxon>
        <taxon>Stenosarchaea group</taxon>
        <taxon>Methanomicrobia</taxon>
        <taxon>Methanosarcinales</taxon>
        <taxon>Methanosarcinales incertae sedis</taxon>
        <taxon>GOM Arc I cluster</taxon>
        <taxon>Candidatus Argoarchaeum</taxon>
    </lineage>
</organism>
<dbReference type="GO" id="GO:0005525">
    <property type="term" value="F:GTP binding"/>
    <property type="evidence" value="ECO:0007669"/>
    <property type="project" value="UniProtKB-KW"/>
</dbReference>
<dbReference type="AlphaFoldDB" id="A0A811T2L0"/>
<evidence type="ECO:0000256" key="11">
    <source>
        <dbReference type="ARBA" id="ARBA00049514"/>
    </source>
</evidence>
<proteinExistence type="inferred from homology"/>
<dbReference type="EMBL" id="CAJHIM010000006">
    <property type="protein sequence ID" value="CAD6491466.1"/>
    <property type="molecule type" value="Genomic_DNA"/>
</dbReference>
<evidence type="ECO:0000256" key="5">
    <source>
        <dbReference type="ARBA" id="ARBA00022741"/>
    </source>
</evidence>
<feature type="binding site" evidence="13">
    <location>
        <position position="380"/>
    </location>
    <ligand>
        <name>GMP</name>
        <dbReference type="ChEBI" id="CHEBI:58115"/>
    </ligand>
</feature>
<keyword evidence="4 14" id="KW-0479">Metal-binding</keyword>
<dbReference type="GO" id="GO:0006388">
    <property type="term" value="P:tRNA splicing, via endonucleolytic cleavage and ligation"/>
    <property type="evidence" value="ECO:0007669"/>
    <property type="project" value="UniProtKB-ARBA"/>
</dbReference>
<feature type="binding site" evidence="13">
    <location>
        <begin position="202"/>
        <end position="206"/>
    </location>
    <ligand>
        <name>GMP</name>
        <dbReference type="ChEBI" id="CHEBI:58115"/>
    </ligand>
</feature>
<sequence>MNLERLKKISDNVWEIPKSGDMLVNGRIFGSCELVLGMDDKVYEQTSNVACLPGIQKFAAVMPDAHWGYGFPIGGVAAFDPEDGGVVSVGGVGFDVNCGVRSLTTNLTVNDVKPKLSTLVDTLFDMVPAGLGSRGEISLAGGKIYDVLTDGAPWIVEQGYGIKEDLTFIEEGGVIAGADPDNVSETAIKREKRQVGTLGSGNHYIEVQYVDQIYNQSIAEKFGLSLNQIIISFHCGSRALGHQIGTDYLKILAGASRKYDLPIRERELVCAPIHSPEGEKYFSAVNCATNYAFANRQVIAHLARKGVNKVFPDADVKTLYDVGHNTCKVERHKLNGKTKTLYVHRKGATRAFGKGRDELPESYKGAGQPVLIGGSMGTASYILAGLEKEEGAFASVCHGAGRVMSRTKAKKLWQGEGIVKELGARGIIIKTHSMRGVAEEAPGSYKPIEKVVDVIDATGLAAKVVRVRPLGCIKG</sequence>